<dbReference type="SUPFAM" id="SSF56349">
    <property type="entry name" value="DNA breaking-rejoining enzymes"/>
    <property type="match status" value="1"/>
</dbReference>
<keyword evidence="1" id="KW-0233">DNA recombination</keyword>
<name>A0A6J8AS33_MYTCO</name>
<dbReference type="PANTHER" id="PTHR34605">
    <property type="entry name" value="PHAGE_INTEGRASE DOMAIN-CONTAINING PROTEIN"/>
    <property type="match status" value="1"/>
</dbReference>
<dbReference type="Proteomes" id="UP000507470">
    <property type="component" value="Unassembled WGS sequence"/>
</dbReference>
<organism evidence="2 3">
    <name type="scientific">Mytilus coruscus</name>
    <name type="common">Sea mussel</name>
    <dbReference type="NCBI Taxonomy" id="42192"/>
    <lineage>
        <taxon>Eukaryota</taxon>
        <taxon>Metazoa</taxon>
        <taxon>Spiralia</taxon>
        <taxon>Lophotrochozoa</taxon>
        <taxon>Mollusca</taxon>
        <taxon>Bivalvia</taxon>
        <taxon>Autobranchia</taxon>
        <taxon>Pteriomorphia</taxon>
        <taxon>Mytilida</taxon>
        <taxon>Mytiloidea</taxon>
        <taxon>Mytilidae</taxon>
        <taxon>Mytilinae</taxon>
        <taxon>Mytilus</taxon>
    </lineage>
</organism>
<dbReference type="AlphaFoldDB" id="A0A6J8AS33"/>
<dbReference type="Gene3D" id="1.10.443.10">
    <property type="entry name" value="Intergrase catalytic core"/>
    <property type="match status" value="1"/>
</dbReference>
<dbReference type="EMBL" id="CACVKT020001865">
    <property type="protein sequence ID" value="CAC5372760.1"/>
    <property type="molecule type" value="Genomic_DNA"/>
</dbReference>
<dbReference type="GO" id="GO:0015074">
    <property type="term" value="P:DNA integration"/>
    <property type="evidence" value="ECO:0007669"/>
    <property type="project" value="InterPro"/>
</dbReference>
<sequence length="380" mass="43831">MAASFMPPPISNHYERSETVNRHAQNDLNTMPVYSVRSFGVPAYSISDTDMISPEIRQQIITGKDVNLNTLLIPNYEIPVKRKTQENDDRLIHNLSLDEFIIAFGRFKRIMCSAFPTRAEELELYLTHIVETAIIWPHKFFEYHRMFSAKCATMLLQHNIEIDWSKGDIELKQKIVLDLDIQCGFDMLVSESDIITYECKNALSARRDPETVQTLIDDELRKGFINGPFDVLPFASFRIKKFLELAPEAEEKPTSCPSLTGYIICPVLSILKYNELRQSLYSPNTESFFISEDRKFLNRKIFISHVKILLDKLGLSSKSYNGHSFRIGAATSAHEARLEDHLIQTLDRWSLDCYTRYIHTSPYVLKDAQKQYAETDLNLA</sequence>
<proteinExistence type="predicted"/>
<dbReference type="InterPro" id="IPR013762">
    <property type="entry name" value="Integrase-like_cat_sf"/>
</dbReference>
<evidence type="ECO:0000256" key="1">
    <source>
        <dbReference type="ARBA" id="ARBA00023172"/>
    </source>
</evidence>
<keyword evidence="3" id="KW-1185">Reference proteome</keyword>
<dbReference type="InterPro" id="IPR011010">
    <property type="entry name" value="DNA_brk_join_enz"/>
</dbReference>
<dbReference type="PANTHER" id="PTHR34605:SF3">
    <property type="entry name" value="P CELL-TYPE AGGLUTINATION PROTEIN MAP4-LIKE-RELATED"/>
    <property type="match status" value="1"/>
</dbReference>
<evidence type="ECO:0008006" key="4">
    <source>
        <dbReference type="Google" id="ProtNLM"/>
    </source>
</evidence>
<dbReference type="OrthoDB" id="8959254at2759"/>
<dbReference type="GO" id="GO:0003677">
    <property type="term" value="F:DNA binding"/>
    <property type="evidence" value="ECO:0007669"/>
    <property type="project" value="InterPro"/>
</dbReference>
<accession>A0A6J8AS33</accession>
<evidence type="ECO:0000313" key="2">
    <source>
        <dbReference type="EMBL" id="CAC5372760.1"/>
    </source>
</evidence>
<protein>
    <recommendedName>
        <fullName evidence="4">Tyr recombinase domain-containing protein</fullName>
    </recommendedName>
</protein>
<dbReference type="InterPro" id="IPR052925">
    <property type="entry name" value="Phage_Integrase-like_Recomb"/>
</dbReference>
<evidence type="ECO:0000313" key="3">
    <source>
        <dbReference type="Proteomes" id="UP000507470"/>
    </source>
</evidence>
<reference evidence="2 3" key="1">
    <citation type="submission" date="2020-06" db="EMBL/GenBank/DDBJ databases">
        <authorList>
            <person name="Li R."/>
            <person name="Bekaert M."/>
        </authorList>
    </citation>
    <scope>NUCLEOTIDE SEQUENCE [LARGE SCALE GENOMIC DNA]</scope>
    <source>
        <strain evidence="3">wild</strain>
    </source>
</reference>
<dbReference type="GO" id="GO:0006310">
    <property type="term" value="P:DNA recombination"/>
    <property type="evidence" value="ECO:0007669"/>
    <property type="project" value="UniProtKB-KW"/>
</dbReference>
<gene>
    <name evidence="2" type="ORF">MCOR_10758</name>
</gene>